<evidence type="ECO:0000313" key="3">
    <source>
        <dbReference type="EMBL" id="MXP40834.1"/>
    </source>
</evidence>
<dbReference type="PANTHER" id="PTHR12558:SF13">
    <property type="entry name" value="CELL DIVISION CYCLE PROTEIN 27 HOMOLOG"/>
    <property type="match status" value="1"/>
</dbReference>
<feature type="repeat" description="TPR" evidence="1">
    <location>
        <begin position="94"/>
        <end position="127"/>
    </location>
</feature>
<reference evidence="3 4" key="1">
    <citation type="submission" date="2019-12" db="EMBL/GenBank/DDBJ databases">
        <title>Genomic-based taxomic classification of the family Erythrobacteraceae.</title>
        <authorList>
            <person name="Xu L."/>
        </authorList>
    </citation>
    <scope>NUCLEOTIDE SEQUENCE [LARGE SCALE GENOMIC DNA]</scope>
    <source>
        <strain evidence="3 4">MCCC 1K02066</strain>
    </source>
</reference>
<organism evidence="3 4">
    <name type="scientific">Croceibacterium soli</name>
    <dbReference type="NCBI Taxonomy" id="1739690"/>
    <lineage>
        <taxon>Bacteria</taxon>
        <taxon>Pseudomonadati</taxon>
        <taxon>Pseudomonadota</taxon>
        <taxon>Alphaproteobacteria</taxon>
        <taxon>Sphingomonadales</taxon>
        <taxon>Erythrobacteraceae</taxon>
        <taxon>Croceibacterium</taxon>
    </lineage>
</organism>
<dbReference type="RefSeq" id="WP_160745694.1">
    <property type="nucleotide sequence ID" value="NZ_WTYK01000002.1"/>
</dbReference>
<dbReference type="OrthoDB" id="7259535at2"/>
<sequence length="599" mass="63906">MTFRRDGILLAALLTLLALPALAGPGRDPLAEAASAIEQGDGISAEVAARRAFRAGASIEAVAAYLGEAALLEGDPGEARRWLAPGRFDAASRQRGFHALGRLELAEGDFPAAARAFDRALQAGGDNARLWVDIGRMRYRGGEQHLAAEAAERALSIDPREPQALAFRGVLVRDSQGLPAALRWFAGAVRRAPGDIDLLGEYAATLGELGRYKDMLRVARRMVEIDRTDPRAYYLQAVLAARGGRDDLARRLLWRTEGAYAETAAGMLLEGVLEFRSGNPALAVERFAELARRQPDNPMVARLLGRALLAVNDGREVVDRFGERAASPGATPYMLALLARAHEQAGRRDLAAPMLDRAALGPDRTLRALPLSEQGKLEIFRWGGDPARPQVAVQMVRQMLSQGRAAEAAAFARQLTERYPGSADIEVLAGDAALLAGDPAAALEFFGRAARVRWNAPLAERIAAAQRLLGSERQAEEALATYLAAYPGDRGIAASLGRRAAERRDWPKAAVLLRRAAALSGGAGDPELLADLARAQLATGNASAALASARRAYRLQRSSSRTTGALAAALDVTREGETGSDVLLAKALRMASQPALALR</sequence>
<dbReference type="SMART" id="SM00028">
    <property type="entry name" value="TPR"/>
    <property type="match status" value="4"/>
</dbReference>
<dbReference type="PROSITE" id="PS50005">
    <property type="entry name" value="TPR"/>
    <property type="match status" value="2"/>
</dbReference>
<name>A0A6I4USU8_9SPHN</name>
<dbReference type="AlphaFoldDB" id="A0A6I4USU8"/>
<keyword evidence="2" id="KW-0732">Signal</keyword>
<keyword evidence="1" id="KW-0802">TPR repeat</keyword>
<dbReference type="Pfam" id="PF13432">
    <property type="entry name" value="TPR_16"/>
    <property type="match status" value="3"/>
</dbReference>
<dbReference type="InterPro" id="IPR019734">
    <property type="entry name" value="TPR_rpt"/>
</dbReference>
<proteinExistence type="predicted"/>
<feature type="repeat" description="TPR" evidence="1">
    <location>
        <begin position="128"/>
        <end position="161"/>
    </location>
</feature>
<evidence type="ECO:0000256" key="2">
    <source>
        <dbReference type="SAM" id="SignalP"/>
    </source>
</evidence>
<dbReference type="EMBL" id="WTYK01000002">
    <property type="protein sequence ID" value="MXP40834.1"/>
    <property type="molecule type" value="Genomic_DNA"/>
</dbReference>
<dbReference type="Gene3D" id="1.25.40.10">
    <property type="entry name" value="Tetratricopeptide repeat domain"/>
    <property type="match status" value="2"/>
</dbReference>
<comment type="caution">
    <text evidence="3">The sequence shown here is derived from an EMBL/GenBank/DDBJ whole genome shotgun (WGS) entry which is preliminary data.</text>
</comment>
<dbReference type="InterPro" id="IPR011990">
    <property type="entry name" value="TPR-like_helical_dom_sf"/>
</dbReference>
<evidence type="ECO:0000256" key="1">
    <source>
        <dbReference type="PROSITE-ProRule" id="PRU00339"/>
    </source>
</evidence>
<dbReference type="PANTHER" id="PTHR12558">
    <property type="entry name" value="CELL DIVISION CYCLE 16,23,27"/>
    <property type="match status" value="1"/>
</dbReference>
<evidence type="ECO:0000313" key="4">
    <source>
        <dbReference type="Proteomes" id="UP000469159"/>
    </source>
</evidence>
<gene>
    <name evidence="3" type="ORF">GRI75_04130</name>
</gene>
<protein>
    <submittedName>
        <fullName evidence="3">Tetratricopeptide repeat protein</fullName>
    </submittedName>
</protein>
<feature type="chain" id="PRO_5026060450" evidence="2">
    <location>
        <begin position="24"/>
        <end position="599"/>
    </location>
</feature>
<keyword evidence="4" id="KW-1185">Reference proteome</keyword>
<dbReference type="Proteomes" id="UP000469159">
    <property type="component" value="Unassembled WGS sequence"/>
</dbReference>
<feature type="signal peptide" evidence="2">
    <location>
        <begin position="1"/>
        <end position="23"/>
    </location>
</feature>
<dbReference type="SUPFAM" id="SSF48452">
    <property type="entry name" value="TPR-like"/>
    <property type="match status" value="3"/>
</dbReference>
<accession>A0A6I4USU8</accession>